<dbReference type="GO" id="GO:0046872">
    <property type="term" value="F:metal ion binding"/>
    <property type="evidence" value="ECO:0007669"/>
    <property type="project" value="UniProtKB-KW"/>
</dbReference>
<feature type="binding site" description="covalent" evidence="8">
    <location>
        <position position="49"/>
    </location>
    <ligand>
        <name>heme c</name>
        <dbReference type="ChEBI" id="CHEBI:61717"/>
    </ligand>
</feature>
<sequence>MIKRIAAFFLAFVPVVVFAASGGALQSSAATVNNKASLQRGAAMYMSYCAGCHSLGFQRYSRIAQDLELSEEQVMSHLNLTGGKFADQIKIAMDPADAQQWFGKTPPDLSLIARSKPGGPDWVYTFLKSFYVDETRPAGWNNTLLPNASMPNVLWELQGIQRPIYGEGEHAGAPAKLELAVEGKLDPKQFDAKLRDLVNFLTYVGEPAGMQRTSVGVWVILFLAAFTFLAWLLKHEYWRDVH</sequence>
<name>A0AAW3ZJI3_9GAMM</name>
<dbReference type="EMBL" id="JACYTR010000018">
    <property type="protein sequence ID" value="MBD8526156.1"/>
    <property type="molecule type" value="Genomic_DNA"/>
</dbReference>
<reference evidence="12 13" key="1">
    <citation type="submission" date="2020-09" db="EMBL/GenBank/DDBJ databases">
        <title>Pseudoxanthomonas sp. CAU 1598 isolated from sand of Yaerae Beach.</title>
        <authorList>
            <person name="Kim W."/>
        </authorList>
    </citation>
    <scope>NUCLEOTIDE SEQUENCE [LARGE SCALE GENOMIC DNA]</scope>
    <source>
        <strain evidence="12 13">CAU 1598</strain>
    </source>
</reference>
<dbReference type="GO" id="GO:0016020">
    <property type="term" value="C:membrane"/>
    <property type="evidence" value="ECO:0007669"/>
    <property type="project" value="UniProtKB-SubCell"/>
</dbReference>
<evidence type="ECO:0000313" key="12">
    <source>
        <dbReference type="EMBL" id="MBD8526156.1"/>
    </source>
</evidence>
<dbReference type="InterPro" id="IPR002326">
    <property type="entry name" value="Cyt_c1"/>
</dbReference>
<feature type="signal peptide" evidence="10">
    <location>
        <begin position="1"/>
        <end position="19"/>
    </location>
</feature>
<evidence type="ECO:0000256" key="2">
    <source>
        <dbReference type="ARBA" id="ARBA00022617"/>
    </source>
</evidence>
<keyword evidence="3 9" id="KW-0812">Transmembrane</keyword>
<organism evidence="12 13">
    <name type="scientific">Pseudomarimonas arenosa</name>
    <dbReference type="NCBI Taxonomy" id="2774145"/>
    <lineage>
        <taxon>Bacteria</taxon>
        <taxon>Pseudomonadati</taxon>
        <taxon>Pseudomonadota</taxon>
        <taxon>Gammaproteobacteria</taxon>
        <taxon>Lysobacterales</taxon>
        <taxon>Lysobacteraceae</taxon>
        <taxon>Pseudomarimonas</taxon>
    </lineage>
</organism>
<evidence type="ECO:0000259" key="11">
    <source>
        <dbReference type="PROSITE" id="PS51007"/>
    </source>
</evidence>
<dbReference type="RefSeq" id="WP_192029577.1">
    <property type="nucleotide sequence ID" value="NZ_JACYTR010000018.1"/>
</dbReference>
<evidence type="ECO:0000256" key="1">
    <source>
        <dbReference type="ARBA" id="ARBA00004370"/>
    </source>
</evidence>
<protein>
    <submittedName>
        <fullName evidence="12">Cytochrome c1</fullName>
    </submittedName>
</protein>
<evidence type="ECO:0000256" key="7">
    <source>
        <dbReference type="ARBA" id="ARBA00023136"/>
    </source>
</evidence>
<dbReference type="PROSITE" id="PS51007">
    <property type="entry name" value="CYTC"/>
    <property type="match status" value="1"/>
</dbReference>
<keyword evidence="5 9" id="KW-1133">Transmembrane helix</keyword>
<keyword evidence="4 8" id="KW-0479">Metal-binding</keyword>
<evidence type="ECO:0000256" key="10">
    <source>
        <dbReference type="SAM" id="SignalP"/>
    </source>
</evidence>
<dbReference type="Proteomes" id="UP000613768">
    <property type="component" value="Unassembled WGS sequence"/>
</dbReference>
<evidence type="ECO:0000256" key="6">
    <source>
        <dbReference type="ARBA" id="ARBA00023004"/>
    </source>
</evidence>
<dbReference type="PANTHER" id="PTHR10266:SF3">
    <property type="entry name" value="CYTOCHROME C1, HEME PROTEIN, MITOCHONDRIAL"/>
    <property type="match status" value="1"/>
</dbReference>
<evidence type="ECO:0000256" key="5">
    <source>
        <dbReference type="ARBA" id="ARBA00022989"/>
    </source>
</evidence>
<keyword evidence="13" id="KW-1185">Reference proteome</keyword>
<gene>
    <name evidence="12" type="ORF">IFO71_10445</name>
</gene>
<keyword evidence="10" id="KW-0732">Signal</keyword>
<accession>A0AAW3ZJI3</accession>
<dbReference type="Gene3D" id="1.10.760.10">
    <property type="entry name" value="Cytochrome c-like domain"/>
    <property type="match status" value="1"/>
</dbReference>
<keyword evidence="6 8" id="KW-0408">Iron</keyword>
<feature type="binding site" description="covalent" evidence="8">
    <location>
        <position position="52"/>
    </location>
    <ligand>
        <name>heme c</name>
        <dbReference type="ChEBI" id="CHEBI:61717"/>
    </ligand>
</feature>
<evidence type="ECO:0000256" key="4">
    <source>
        <dbReference type="ARBA" id="ARBA00022723"/>
    </source>
</evidence>
<feature type="transmembrane region" description="Helical" evidence="9">
    <location>
        <begin position="215"/>
        <end position="233"/>
    </location>
</feature>
<feature type="binding site" description="covalent" evidence="8">
    <location>
        <position position="53"/>
    </location>
    <ligand>
        <name>heme c</name>
        <dbReference type="ChEBI" id="CHEBI:61717"/>
    </ligand>
</feature>
<keyword evidence="2 8" id="KW-0349">Heme</keyword>
<evidence type="ECO:0000313" key="13">
    <source>
        <dbReference type="Proteomes" id="UP000613768"/>
    </source>
</evidence>
<evidence type="ECO:0000256" key="3">
    <source>
        <dbReference type="ARBA" id="ARBA00022692"/>
    </source>
</evidence>
<comment type="caution">
    <text evidence="12">The sequence shown here is derived from an EMBL/GenBank/DDBJ whole genome shotgun (WGS) entry which is preliminary data.</text>
</comment>
<dbReference type="AlphaFoldDB" id="A0AAW3ZJI3"/>
<dbReference type="PANTHER" id="PTHR10266">
    <property type="entry name" value="CYTOCHROME C1"/>
    <property type="match status" value="1"/>
</dbReference>
<evidence type="ECO:0000256" key="8">
    <source>
        <dbReference type="PIRSR" id="PIRSR602326-1"/>
    </source>
</evidence>
<proteinExistence type="predicted"/>
<keyword evidence="7 9" id="KW-0472">Membrane</keyword>
<dbReference type="Pfam" id="PF02167">
    <property type="entry name" value="Cytochrom_C1"/>
    <property type="match status" value="1"/>
</dbReference>
<dbReference type="SUPFAM" id="SSF46626">
    <property type="entry name" value="Cytochrome c"/>
    <property type="match status" value="1"/>
</dbReference>
<comment type="subcellular location">
    <subcellularLocation>
        <location evidence="1">Membrane</location>
    </subcellularLocation>
</comment>
<dbReference type="GO" id="GO:0009055">
    <property type="term" value="F:electron transfer activity"/>
    <property type="evidence" value="ECO:0007669"/>
    <property type="project" value="InterPro"/>
</dbReference>
<comment type="cofactor">
    <cofactor evidence="8">
        <name>heme c</name>
        <dbReference type="ChEBI" id="CHEBI:61717"/>
    </cofactor>
    <text evidence="8">Binds 1 heme c group covalently per subunit.</text>
</comment>
<feature type="domain" description="Cytochrome c" evidence="11">
    <location>
        <begin position="36"/>
        <end position="205"/>
    </location>
</feature>
<dbReference type="InterPro" id="IPR009056">
    <property type="entry name" value="Cyt_c-like_dom"/>
</dbReference>
<feature type="chain" id="PRO_5043509497" evidence="10">
    <location>
        <begin position="20"/>
        <end position="242"/>
    </location>
</feature>
<dbReference type="GO" id="GO:0020037">
    <property type="term" value="F:heme binding"/>
    <property type="evidence" value="ECO:0007669"/>
    <property type="project" value="InterPro"/>
</dbReference>
<evidence type="ECO:0000256" key="9">
    <source>
        <dbReference type="SAM" id="Phobius"/>
    </source>
</evidence>
<dbReference type="InterPro" id="IPR036909">
    <property type="entry name" value="Cyt_c-like_dom_sf"/>
</dbReference>